<dbReference type="CDD" id="cd00093">
    <property type="entry name" value="HTH_XRE"/>
    <property type="match status" value="1"/>
</dbReference>
<dbReference type="InterPro" id="IPR001387">
    <property type="entry name" value="Cro/C1-type_HTH"/>
</dbReference>
<dbReference type="EMBL" id="JAGPXE010000001">
    <property type="protein sequence ID" value="MBQ0923098.1"/>
    <property type="molecule type" value="Genomic_DNA"/>
</dbReference>
<accession>A0ABS5DA07</accession>
<feature type="domain" description="HTH cro/C1-type" evidence="2">
    <location>
        <begin position="7"/>
        <end position="62"/>
    </location>
</feature>
<dbReference type="SUPFAM" id="SSF47413">
    <property type="entry name" value="lambda repressor-like DNA-binding domains"/>
    <property type="match status" value="1"/>
</dbReference>
<dbReference type="Proteomes" id="UP000674084">
    <property type="component" value="Unassembled WGS sequence"/>
</dbReference>
<dbReference type="InterPro" id="IPR019734">
    <property type="entry name" value="TPR_rpt"/>
</dbReference>
<name>A0ABS5DA07_9PSEU</name>
<evidence type="ECO:0000313" key="4">
    <source>
        <dbReference type="Proteomes" id="UP000674084"/>
    </source>
</evidence>
<evidence type="ECO:0000259" key="2">
    <source>
        <dbReference type="PROSITE" id="PS50943"/>
    </source>
</evidence>
<proteinExistence type="predicted"/>
<keyword evidence="4" id="KW-1185">Reference proteome</keyword>
<gene>
    <name evidence="3" type="ORF">KBO27_04030</name>
</gene>
<comment type="caution">
    <text evidence="3">The sequence shown here is derived from an EMBL/GenBank/DDBJ whole genome shotgun (WGS) entry which is preliminary data.</text>
</comment>
<evidence type="ECO:0000256" key="1">
    <source>
        <dbReference type="PROSITE-ProRule" id="PRU00339"/>
    </source>
</evidence>
<protein>
    <submittedName>
        <fullName evidence="3">Helix-turn-helix transcriptional regulator</fullName>
    </submittedName>
</protein>
<feature type="repeat" description="TPR" evidence="1">
    <location>
        <begin position="342"/>
        <end position="375"/>
    </location>
</feature>
<reference evidence="3 4" key="1">
    <citation type="submission" date="2021-04" db="EMBL/GenBank/DDBJ databases">
        <title>Whole-genome sequencing of Saccharopolyspora endophytica KCTC 19397.</title>
        <authorList>
            <person name="Ay H."/>
            <person name="Saygin H."/>
            <person name="Sahin N."/>
        </authorList>
    </citation>
    <scope>NUCLEOTIDE SEQUENCE [LARGE SCALE GENOMIC DNA]</scope>
    <source>
        <strain evidence="3 4">KCTC 19397</strain>
    </source>
</reference>
<dbReference type="RefSeq" id="WP_210968561.1">
    <property type="nucleotide sequence ID" value="NZ_JAGPXE010000001.1"/>
</dbReference>
<organism evidence="3 4">
    <name type="scientific">Saccharopolyspora endophytica</name>
    <dbReference type="NCBI Taxonomy" id="543886"/>
    <lineage>
        <taxon>Bacteria</taxon>
        <taxon>Bacillati</taxon>
        <taxon>Actinomycetota</taxon>
        <taxon>Actinomycetes</taxon>
        <taxon>Pseudonocardiales</taxon>
        <taxon>Pseudonocardiaceae</taxon>
        <taxon>Saccharopolyspora</taxon>
    </lineage>
</organism>
<dbReference type="PROSITE" id="PS50943">
    <property type="entry name" value="HTH_CROC1"/>
    <property type="match status" value="1"/>
</dbReference>
<sequence length="428" mass="47001">MARRDELRVLRENAGLSLSELGQRVGGASKWTVHRWETGEARPRGKWWPRLAEALEISEQELRRILNGTLDVPLLEQRTAAKQALGLTDYSKSQADPSAWLRRLVDFHDIPDDGPVRPLPELEHDVRRVVHARVNSKYQLVASLLPNLMPELTRAVGQARGAEDQQHMWRWLVQAWRAADAVADKNGWVSLSSAIIAVMRQAANQAEDPLAIAVGDYVRAQTFFVHGEHAKGRRELTRAAAQLNAGASAETMACYGALHMRAAVLAARGHGRRDQIEDHLGEAREAARYVGEDGVFLGTAFGPDTVRIHEITLALDLSEPASALASAAGWQPGEHVPAERRSHFYVDLARAQTALGRPESALNALEQACRIAPEHIRADPGIPRLLAAIAGNEPGMTEEVRRFARTLRLAVPAPSLPGGREDVGQRGE</sequence>
<dbReference type="Pfam" id="PF13560">
    <property type="entry name" value="HTH_31"/>
    <property type="match status" value="1"/>
</dbReference>
<dbReference type="SMART" id="SM00530">
    <property type="entry name" value="HTH_XRE"/>
    <property type="match status" value="1"/>
</dbReference>
<evidence type="ECO:0000313" key="3">
    <source>
        <dbReference type="EMBL" id="MBQ0923098.1"/>
    </source>
</evidence>
<dbReference type="InterPro" id="IPR010982">
    <property type="entry name" value="Lambda_DNA-bd_dom_sf"/>
</dbReference>
<dbReference type="PROSITE" id="PS50005">
    <property type="entry name" value="TPR"/>
    <property type="match status" value="1"/>
</dbReference>
<keyword evidence="1" id="KW-0802">TPR repeat</keyword>
<dbReference type="Gene3D" id="1.10.260.40">
    <property type="entry name" value="lambda repressor-like DNA-binding domains"/>
    <property type="match status" value="1"/>
</dbReference>